<reference evidence="1" key="1">
    <citation type="submission" date="2014-11" db="EMBL/GenBank/DDBJ databases">
        <authorList>
            <person name="Amaro Gonzalez C."/>
        </authorList>
    </citation>
    <scope>NUCLEOTIDE SEQUENCE</scope>
</reference>
<dbReference type="AlphaFoldDB" id="A0A0E9SQ95"/>
<sequence length="37" mass="4283">MFLNNCCFVSEIFFIKKPMKTKNGISTSAMILSFMLF</sequence>
<dbReference type="EMBL" id="GBXM01065106">
    <property type="protein sequence ID" value="JAH43471.1"/>
    <property type="molecule type" value="Transcribed_RNA"/>
</dbReference>
<reference evidence="1" key="2">
    <citation type="journal article" date="2015" name="Fish Shellfish Immunol.">
        <title>Early steps in the European eel (Anguilla anguilla)-Vibrio vulnificus interaction in the gills: Role of the RtxA13 toxin.</title>
        <authorList>
            <person name="Callol A."/>
            <person name="Pajuelo D."/>
            <person name="Ebbesson L."/>
            <person name="Teles M."/>
            <person name="MacKenzie S."/>
            <person name="Amaro C."/>
        </authorList>
    </citation>
    <scope>NUCLEOTIDE SEQUENCE</scope>
</reference>
<protein>
    <submittedName>
        <fullName evidence="1">Uncharacterized protein</fullName>
    </submittedName>
</protein>
<name>A0A0E9SQ95_ANGAN</name>
<organism evidence="1">
    <name type="scientific">Anguilla anguilla</name>
    <name type="common">European freshwater eel</name>
    <name type="synonym">Muraena anguilla</name>
    <dbReference type="NCBI Taxonomy" id="7936"/>
    <lineage>
        <taxon>Eukaryota</taxon>
        <taxon>Metazoa</taxon>
        <taxon>Chordata</taxon>
        <taxon>Craniata</taxon>
        <taxon>Vertebrata</taxon>
        <taxon>Euteleostomi</taxon>
        <taxon>Actinopterygii</taxon>
        <taxon>Neopterygii</taxon>
        <taxon>Teleostei</taxon>
        <taxon>Anguilliformes</taxon>
        <taxon>Anguillidae</taxon>
        <taxon>Anguilla</taxon>
    </lineage>
</organism>
<evidence type="ECO:0000313" key="1">
    <source>
        <dbReference type="EMBL" id="JAH43471.1"/>
    </source>
</evidence>
<proteinExistence type="predicted"/>
<accession>A0A0E9SQ95</accession>